<reference evidence="3" key="1">
    <citation type="submission" date="2019-02" db="EMBL/GenBank/DDBJ databases">
        <title>Deep-cultivation of Planctomycetes and their phenomic and genomic characterization uncovers novel biology.</title>
        <authorList>
            <person name="Wiegand S."/>
            <person name="Jogler M."/>
            <person name="Boedeker C."/>
            <person name="Pinto D."/>
            <person name="Vollmers J."/>
            <person name="Rivas-Marin E."/>
            <person name="Kohn T."/>
            <person name="Peeters S.H."/>
            <person name="Heuer A."/>
            <person name="Rast P."/>
            <person name="Oberbeckmann S."/>
            <person name="Bunk B."/>
            <person name="Jeske O."/>
            <person name="Meyerdierks A."/>
            <person name="Storesund J.E."/>
            <person name="Kallscheuer N."/>
            <person name="Luecker S."/>
            <person name="Lage O.M."/>
            <person name="Pohl T."/>
            <person name="Merkel B.J."/>
            <person name="Hornburger P."/>
            <person name="Mueller R.-W."/>
            <person name="Bruemmer F."/>
            <person name="Labrenz M."/>
            <person name="Spormann A.M."/>
            <person name="Op den Camp H."/>
            <person name="Overmann J."/>
            <person name="Amann R."/>
            <person name="Jetten M.S.M."/>
            <person name="Mascher T."/>
            <person name="Medema M.H."/>
            <person name="Devos D.P."/>
            <person name="Kaster A.-K."/>
            <person name="Ovreas L."/>
            <person name="Rohde M."/>
            <person name="Galperin M.Y."/>
            <person name="Jogler C."/>
        </authorList>
    </citation>
    <scope>NUCLEOTIDE SEQUENCE [LARGE SCALE GENOMIC DNA]</scope>
    <source>
        <strain evidence="3">Pan97</strain>
    </source>
</reference>
<evidence type="ECO:0000256" key="1">
    <source>
        <dbReference type="SAM" id="Phobius"/>
    </source>
</evidence>
<feature type="transmembrane region" description="Helical" evidence="1">
    <location>
        <begin position="147"/>
        <end position="164"/>
    </location>
</feature>
<dbReference type="AlphaFoldDB" id="A0A518CDU0"/>
<keyword evidence="3" id="KW-1185">Reference proteome</keyword>
<keyword evidence="1" id="KW-1133">Transmembrane helix</keyword>
<dbReference type="Proteomes" id="UP000318626">
    <property type="component" value="Chromosome"/>
</dbReference>
<feature type="transmembrane region" description="Helical" evidence="1">
    <location>
        <begin position="29"/>
        <end position="51"/>
    </location>
</feature>
<evidence type="ECO:0000313" key="2">
    <source>
        <dbReference type="EMBL" id="QDU77382.1"/>
    </source>
</evidence>
<feature type="transmembrane region" description="Helical" evidence="1">
    <location>
        <begin position="103"/>
        <end position="127"/>
    </location>
</feature>
<dbReference type="EMBL" id="CP036289">
    <property type="protein sequence ID" value="QDU77382.1"/>
    <property type="molecule type" value="Genomic_DNA"/>
</dbReference>
<feature type="transmembrane region" description="Helical" evidence="1">
    <location>
        <begin position="71"/>
        <end position="91"/>
    </location>
</feature>
<dbReference type="KEGG" id="bvo:Pan97_44490"/>
<feature type="transmembrane region" description="Helical" evidence="1">
    <location>
        <begin position="169"/>
        <end position="188"/>
    </location>
</feature>
<sequence length="258" mass="29400">MEFGSVLNSEPKTVSESDLTRPIPGTPPFSLATLMVWVTFLSLSFCAWMTFLNGFGLNATGKLDWFSIRFYGTSAVGLGTGITTIVLMVLWRSRGMAWSWQPGHVMLLWIGYYELATISAVAVDVTTHDPSMGYDPFRQRIYEVEGLVQHCGVILILVVCLSLLRFSRLWRVVFGLVIFLNLLILALMNPLQLPMGQFISFEMLRRSANVMRIVVFGMVPLLALWELVQREQRDWLHWVGIVILLLHYAKWMNYLAGF</sequence>
<gene>
    <name evidence="2" type="ORF">Pan97_44490</name>
</gene>
<organism evidence="2 3">
    <name type="scientific">Bremerella volcania</name>
    <dbReference type="NCBI Taxonomy" id="2527984"/>
    <lineage>
        <taxon>Bacteria</taxon>
        <taxon>Pseudomonadati</taxon>
        <taxon>Planctomycetota</taxon>
        <taxon>Planctomycetia</taxon>
        <taxon>Pirellulales</taxon>
        <taxon>Pirellulaceae</taxon>
        <taxon>Bremerella</taxon>
    </lineage>
</organism>
<feature type="transmembrane region" description="Helical" evidence="1">
    <location>
        <begin position="208"/>
        <end position="228"/>
    </location>
</feature>
<keyword evidence="1" id="KW-0472">Membrane</keyword>
<proteinExistence type="predicted"/>
<name>A0A518CDU0_9BACT</name>
<feature type="transmembrane region" description="Helical" evidence="1">
    <location>
        <begin position="235"/>
        <end position="252"/>
    </location>
</feature>
<accession>A0A518CDU0</accession>
<keyword evidence="1" id="KW-0812">Transmembrane</keyword>
<evidence type="ECO:0000313" key="3">
    <source>
        <dbReference type="Proteomes" id="UP000318626"/>
    </source>
</evidence>
<protein>
    <submittedName>
        <fullName evidence="2">Uncharacterized protein</fullName>
    </submittedName>
</protein>